<feature type="compositionally biased region" description="Basic and acidic residues" evidence="2">
    <location>
        <begin position="56"/>
        <end position="69"/>
    </location>
</feature>
<dbReference type="InterPro" id="IPR026607">
    <property type="entry name" value="DMRT"/>
</dbReference>
<dbReference type="Pfam" id="PF03474">
    <property type="entry name" value="DMA"/>
    <property type="match status" value="1"/>
</dbReference>
<sequence length="392" mass="42877">MAAQVALRRQQAQEENEARELSVLYGCHEGIMAMHRAGFTFSAAMAQLIQAGRVASKSDSKSKSGKEESSEISANSEKANEKSGSVEAQVTCDEPSENSFSKVDSTDWQQTKRQKVAVDAIASHSGESADETDEHQSDSDDYGGLSESESTVNNNVAHNESSNEETFAKKRDAAVTVTEAQPRPKRAAVKAKPTPIEVLTKIFPNHKQSILSSVLNSCGGDVLQVIEQLLNKNMPNGEIKESRKLADSKHESGAESEGPPATAYNKPGLYLAKDLTTHNRPNANPSNSTSLSSKHHNPPPYLSMIANMSPNETNSHSIPPLLVNNDSRDSHRRNLSTHLHSIQQELLHHMQASSLRSRLLLPISAFSVVPQRLLLQWPPLHSHNVTHPQVHH</sequence>
<feature type="compositionally biased region" description="Basic and acidic residues" evidence="2">
    <location>
        <begin position="242"/>
        <end position="253"/>
    </location>
</feature>
<reference evidence="4 5" key="1">
    <citation type="journal article" date="2018" name="Gigascience">
        <title>Genomes of trombidid mites reveal novel predicted allergens and laterally-transferred genes associated with secondary metabolism.</title>
        <authorList>
            <person name="Dong X."/>
            <person name="Chaisiri K."/>
            <person name="Xia D."/>
            <person name="Armstrong S.D."/>
            <person name="Fang Y."/>
            <person name="Donnelly M.J."/>
            <person name="Kadowaki T."/>
            <person name="McGarry J.W."/>
            <person name="Darby A.C."/>
            <person name="Makepeace B.L."/>
        </authorList>
    </citation>
    <scope>NUCLEOTIDE SEQUENCE [LARGE SCALE GENOMIC DNA]</scope>
    <source>
        <strain evidence="4">UoL-UT</strain>
    </source>
</reference>
<dbReference type="AlphaFoldDB" id="A0A443SRJ3"/>
<feature type="region of interest" description="Disordered" evidence="2">
    <location>
        <begin position="54"/>
        <end position="192"/>
    </location>
</feature>
<dbReference type="GO" id="GO:0000978">
    <property type="term" value="F:RNA polymerase II cis-regulatory region sequence-specific DNA binding"/>
    <property type="evidence" value="ECO:0007669"/>
    <property type="project" value="TreeGrafter"/>
</dbReference>
<dbReference type="OrthoDB" id="6162476at2759"/>
<feature type="domain" description="DMA" evidence="3">
    <location>
        <begin position="195"/>
        <end position="229"/>
    </location>
</feature>
<proteinExistence type="inferred from homology"/>
<dbReference type="SUPFAM" id="SSF46934">
    <property type="entry name" value="UBA-like"/>
    <property type="match status" value="1"/>
</dbReference>
<dbReference type="PANTHER" id="PTHR12322:SF116">
    <property type="entry name" value="DOUBLESEX-MAB RELATED 99B"/>
    <property type="match status" value="1"/>
</dbReference>
<feature type="compositionally biased region" description="Polar residues" evidence="2">
    <location>
        <begin position="97"/>
        <end position="111"/>
    </location>
</feature>
<evidence type="ECO:0000256" key="1">
    <source>
        <dbReference type="ARBA" id="ARBA00006834"/>
    </source>
</evidence>
<protein>
    <submittedName>
        <fullName evidence="4">Doublesex-and mab-3-related transcription factor A2-like protein</fullName>
    </submittedName>
</protein>
<dbReference type="PANTHER" id="PTHR12322">
    <property type="entry name" value="DOUBLESEX AND MAB-3 RELATED TRANSCRIPTION FACTOR DMRT"/>
    <property type="match status" value="1"/>
</dbReference>
<dbReference type="InterPro" id="IPR009060">
    <property type="entry name" value="UBA-like_sf"/>
</dbReference>
<dbReference type="Proteomes" id="UP000288716">
    <property type="component" value="Unassembled WGS sequence"/>
</dbReference>
<dbReference type="GO" id="GO:0005634">
    <property type="term" value="C:nucleus"/>
    <property type="evidence" value="ECO:0007669"/>
    <property type="project" value="InterPro"/>
</dbReference>
<dbReference type="Gene3D" id="1.10.8.10">
    <property type="entry name" value="DNA helicase RuvA subunit, C-terminal domain"/>
    <property type="match status" value="1"/>
</dbReference>
<dbReference type="GO" id="GO:0000981">
    <property type="term" value="F:DNA-binding transcription factor activity, RNA polymerase II-specific"/>
    <property type="evidence" value="ECO:0007669"/>
    <property type="project" value="TreeGrafter"/>
</dbReference>
<dbReference type="EMBL" id="NCKV01000614">
    <property type="protein sequence ID" value="RWS30161.1"/>
    <property type="molecule type" value="Genomic_DNA"/>
</dbReference>
<evidence type="ECO:0000313" key="4">
    <source>
        <dbReference type="EMBL" id="RWS30161.1"/>
    </source>
</evidence>
<feature type="compositionally biased region" description="Polar residues" evidence="2">
    <location>
        <begin position="147"/>
        <end position="160"/>
    </location>
</feature>
<feature type="compositionally biased region" description="Polar residues" evidence="2">
    <location>
        <begin position="74"/>
        <end position="88"/>
    </location>
</feature>
<gene>
    <name evidence="4" type="ORF">B4U80_01040</name>
</gene>
<accession>A0A443SRJ3</accession>
<feature type="compositionally biased region" description="Polar residues" evidence="2">
    <location>
        <begin position="306"/>
        <end position="317"/>
    </location>
</feature>
<evidence type="ECO:0000313" key="5">
    <source>
        <dbReference type="Proteomes" id="UP000288716"/>
    </source>
</evidence>
<dbReference type="GO" id="GO:0007548">
    <property type="term" value="P:sex differentiation"/>
    <property type="evidence" value="ECO:0007669"/>
    <property type="project" value="TreeGrafter"/>
</dbReference>
<dbReference type="VEuPathDB" id="VectorBase:LDEU001880"/>
<feature type="region of interest" description="Disordered" evidence="2">
    <location>
        <begin position="242"/>
        <end position="318"/>
    </location>
</feature>
<comment type="similarity">
    <text evidence="1">Belongs to the DMRT family.</text>
</comment>
<comment type="caution">
    <text evidence="4">The sequence shown here is derived from an EMBL/GenBank/DDBJ whole genome shotgun (WGS) entry which is preliminary data.</text>
</comment>
<keyword evidence="5" id="KW-1185">Reference proteome</keyword>
<dbReference type="InterPro" id="IPR005173">
    <property type="entry name" value="DMA"/>
</dbReference>
<evidence type="ECO:0000256" key="2">
    <source>
        <dbReference type="SAM" id="MobiDB-lite"/>
    </source>
</evidence>
<feature type="compositionally biased region" description="Polar residues" evidence="2">
    <location>
        <begin position="278"/>
        <end position="292"/>
    </location>
</feature>
<name>A0A443SRJ3_9ACAR</name>
<dbReference type="STRING" id="299467.A0A443SRJ3"/>
<evidence type="ECO:0000259" key="3">
    <source>
        <dbReference type="Pfam" id="PF03474"/>
    </source>
</evidence>
<organism evidence="4 5">
    <name type="scientific">Leptotrombidium deliense</name>
    <dbReference type="NCBI Taxonomy" id="299467"/>
    <lineage>
        <taxon>Eukaryota</taxon>
        <taxon>Metazoa</taxon>
        <taxon>Ecdysozoa</taxon>
        <taxon>Arthropoda</taxon>
        <taxon>Chelicerata</taxon>
        <taxon>Arachnida</taxon>
        <taxon>Acari</taxon>
        <taxon>Acariformes</taxon>
        <taxon>Trombidiformes</taxon>
        <taxon>Prostigmata</taxon>
        <taxon>Anystina</taxon>
        <taxon>Parasitengona</taxon>
        <taxon>Trombiculoidea</taxon>
        <taxon>Trombiculidae</taxon>
        <taxon>Leptotrombidium</taxon>
    </lineage>
</organism>